<sequence>MQLGQDPVNEFTRNGFIVIKGFYHRRDNGAVQTGIHAIIGAVMARQDGVTGLKCVFAKRYQASNCHQ</sequence>
<evidence type="ECO:0000313" key="2">
    <source>
        <dbReference type="Proteomes" id="UP001073227"/>
    </source>
</evidence>
<gene>
    <name evidence="1" type="ORF">OEG84_20570</name>
</gene>
<accession>A0ABT3ZE38</accession>
<protein>
    <submittedName>
        <fullName evidence="1">Uncharacterized protein</fullName>
    </submittedName>
</protein>
<organism evidence="1 2">
    <name type="scientific">Hoeflea algicola</name>
    <dbReference type="NCBI Taxonomy" id="2983763"/>
    <lineage>
        <taxon>Bacteria</taxon>
        <taxon>Pseudomonadati</taxon>
        <taxon>Pseudomonadota</taxon>
        <taxon>Alphaproteobacteria</taxon>
        <taxon>Hyphomicrobiales</taxon>
        <taxon>Rhizobiaceae</taxon>
        <taxon>Hoeflea</taxon>
    </lineage>
</organism>
<dbReference type="Proteomes" id="UP001073227">
    <property type="component" value="Unassembled WGS sequence"/>
</dbReference>
<dbReference type="RefSeq" id="WP_267655466.1">
    <property type="nucleotide sequence ID" value="NZ_JAOVZR010000001.1"/>
</dbReference>
<reference evidence="1" key="1">
    <citation type="submission" date="2022-10" db="EMBL/GenBank/DDBJ databases">
        <title>Hoeflea sp. G2-23, isolated from marine algae.</title>
        <authorList>
            <person name="Kristyanto S."/>
            <person name="Kim J.M."/>
            <person name="Jeon C.O."/>
        </authorList>
    </citation>
    <scope>NUCLEOTIDE SEQUENCE</scope>
    <source>
        <strain evidence="1">G2-23</strain>
    </source>
</reference>
<dbReference type="EMBL" id="JAOVZR010000001">
    <property type="protein sequence ID" value="MCY0150028.1"/>
    <property type="molecule type" value="Genomic_DNA"/>
</dbReference>
<evidence type="ECO:0000313" key="1">
    <source>
        <dbReference type="EMBL" id="MCY0150028.1"/>
    </source>
</evidence>
<proteinExistence type="predicted"/>
<comment type="caution">
    <text evidence="1">The sequence shown here is derived from an EMBL/GenBank/DDBJ whole genome shotgun (WGS) entry which is preliminary data.</text>
</comment>
<keyword evidence="2" id="KW-1185">Reference proteome</keyword>
<name>A0ABT3ZE38_9HYPH</name>